<dbReference type="EMBL" id="SWCJ01000011">
    <property type="protein sequence ID" value="TKB53678.1"/>
    <property type="molecule type" value="Genomic_DNA"/>
</dbReference>
<dbReference type="AlphaFoldDB" id="A0A4V6WMR9"/>
<sequence>MKQFSIIIALVVIITTALFLFPNSNDTRHQATDIDDHSNNSTLVAEDNVNRAVSPSTDLVTLSGEQRAEPNTSIEEGAQLTVSDVSELLYPQGNASTTRIPEVLILPQQKFVDSINILESREPQSEDTKKLIDELSGFINHSPLYSELSNYALGCDNQFCLAEFRGINGEAISQLTDSFLNDGPRHASGFVQRFNDKQGEETVIRIAFNSDPSFASITLNR</sequence>
<name>A0A4V6WMR9_9GAMM</name>
<organism evidence="1 2">
    <name type="scientific">Ferrimonas aestuarii</name>
    <dbReference type="NCBI Taxonomy" id="2569539"/>
    <lineage>
        <taxon>Bacteria</taxon>
        <taxon>Pseudomonadati</taxon>
        <taxon>Pseudomonadota</taxon>
        <taxon>Gammaproteobacteria</taxon>
        <taxon>Alteromonadales</taxon>
        <taxon>Ferrimonadaceae</taxon>
        <taxon>Ferrimonas</taxon>
    </lineage>
</organism>
<gene>
    <name evidence="1" type="ORF">FCL42_13965</name>
</gene>
<comment type="caution">
    <text evidence="1">The sequence shown here is derived from an EMBL/GenBank/DDBJ whole genome shotgun (WGS) entry which is preliminary data.</text>
</comment>
<evidence type="ECO:0000313" key="1">
    <source>
        <dbReference type="EMBL" id="TKB53678.1"/>
    </source>
</evidence>
<dbReference type="Proteomes" id="UP000305675">
    <property type="component" value="Unassembled WGS sequence"/>
</dbReference>
<dbReference type="OrthoDB" id="6411507at2"/>
<evidence type="ECO:0000313" key="2">
    <source>
        <dbReference type="Proteomes" id="UP000305675"/>
    </source>
</evidence>
<protein>
    <submittedName>
        <fullName evidence="1">Uncharacterized protein</fullName>
    </submittedName>
</protein>
<dbReference type="RefSeq" id="WP_136864038.1">
    <property type="nucleotide sequence ID" value="NZ_SWCJ01000011.1"/>
</dbReference>
<keyword evidence="2" id="KW-1185">Reference proteome</keyword>
<accession>A0A4V6WMR9</accession>
<reference evidence="1 2" key="1">
    <citation type="submission" date="2019-04" db="EMBL/GenBank/DDBJ databases">
        <authorList>
            <person name="Hwang J.C."/>
        </authorList>
    </citation>
    <scope>NUCLEOTIDE SEQUENCE [LARGE SCALE GENOMIC DNA]</scope>
    <source>
        <strain evidence="1 2">IMCC35002</strain>
    </source>
</reference>
<proteinExistence type="predicted"/>